<sequence>MSQQCYSDIECKIIKAQIERRAKFRQEFLKLRTDPCKHATEAGYVFDPALQRFLSMKSCQAQYFKPSIRTVISGILNIAPFFIYGYVIWYERNQFLRACECGKIKYRDRTHKF</sequence>
<keyword evidence="6 14" id="KW-0812">Transmembrane</keyword>
<comment type="similarity">
    <text evidence="2">Belongs to the complex I NDUFB4 subunit family.</text>
</comment>
<name>A0A9N9R1E6_9NEOP</name>
<reference evidence="15" key="1">
    <citation type="submission" date="2021-12" db="EMBL/GenBank/DDBJ databases">
        <authorList>
            <person name="King R."/>
        </authorList>
    </citation>
    <scope>NUCLEOTIDE SEQUENCE</scope>
</reference>
<keyword evidence="7" id="KW-0999">Mitochondrion inner membrane</keyword>
<evidence type="ECO:0000256" key="6">
    <source>
        <dbReference type="ARBA" id="ARBA00022692"/>
    </source>
</evidence>
<evidence type="ECO:0000256" key="1">
    <source>
        <dbReference type="ARBA" id="ARBA00004434"/>
    </source>
</evidence>
<dbReference type="PANTHER" id="PTHR15469">
    <property type="entry name" value="NADH-UBIQUINONE OXIDOREDUCTASE B15 SUBUNIT"/>
    <property type="match status" value="1"/>
</dbReference>
<proteinExistence type="inferred from homology"/>
<evidence type="ECO:0000256" key="2">
    <source>
        <dbReference type="ARBA" id="ARBA00007260"/>
    </source>
</evidence>
<comment type="subcellular location">
    <subcellularLocation>
        <location evidence="1">Mitochondrion inner membrane</location>
        <topology evidence="1">Single-pass membrane protein</topology>
    </subcellularLocation>
</comment>
<dbReference type="GO" id="GO:0005743">
    <property type="term" value="C:mitochondrial inner membrane"/>
    <property type="evidence" value="ECO:0007669"/>
    <property type="project" value="UniProtKB-SubCell"/>
</dbReference>
<keyword evidence="8" id="KW-0249">Electron transport</keyword>
<reference evidence="15" key="2">
    <citation type="submission" date="2022-10" db="EMBL/GenBank/DDBJ databases">
        <authorList>
            <consortium name="ENA_rothamsted_submissions"/>
            <consortium name="culmorum"/>
            <person name="King R."/>
        </authorList>
    </citation>
    <scope>NUCLEOTIDE SEQUENCE</scope>
</reference>
<keyword evidence="4" id="KW-0813">Transport</keyword>
<dbReference type="Pfam" id="PF07225">
    <property type="entry name" value="NDUF_B4"/>
    <property type="match status" value="1"/>
</dbReference>
<dbReference type="OrthoDB" id="5818798at2759"/>
<dbReference type="InterPro" id="IPR009866">
    <property type="entry name" value="NADH_UbQ_OxRdtase_NDUFB4_su"/>
</dbReference>
<evidence type="ECO:0000313" key="15">
    <source>
        <dbReference type="EMBL" id="CAG9787956.1"/>
    </source>
</evidence>
<dbReference type="Proteomes" id="UP001153714">
    <property type="component" value="Chromosome 18"/>
</dbReference>
<gene>
    <name evidence="15" type="ORF">DIATSA_LOCUS5800</name>
</gene>
<evidence type="ECO:0000256" key="5">
    <source>
        <dbReference type="ARBA" id="ARBA00022660"/>
    </source>
</evidence>
<organism evidence="15 16">
    <name type="scientific">Diatraea saccharalis</name>
    <name type="common">sugarcane borer</name>
    <dbReference type="NCBI Taxonomy" id="40085"/>
    <lineage>
        <taxon>Eukaryota</taxon>
        <taxon>Metazoa</taxon>
        <taxon>Ecdysozoa</taxon>
        <taxon>Arthropoda</taxon>
        <taxon>Hexapoda</taxon>
        <taxon>Insecta</taxon>
        <taxon>Pterygota</taxon>
        <taxon>Neoptera</taxon>
        <taxon>Endopterygota</taxon>
        <taxon>Lepidoptera</taxon>
        <taxon>Glossata</taxon>
        <taxon>Ditrysia</taxon>
        <taxon>Pyraloidea</taxon>
        <taxon>Crambidae</taxon>
        <taxon>Crambinae</taxon>
        <taxon>Diatraea</taxon>
    </lineage>
</organism>
<keyword evidence="5" id="KW-0679">Respiratory chain</keyword>
<evidence type="ECO:0000256" key="10">
    <source>
        <dbReference type="ARBA" id="ARBA00023128"/>
    </source>
</evidence>
<protein>
    <recommendedName>
        <fullName evidence="3">NADH dehydrogenase [ubiquinone] 1 beta subcomplex subunit 4</fullName>
    </recommendedName>
    <alternativeName>
        <fullName evidence="12">Complex I-B15</fullName>
    </alternativeName>
    <alternativeName>
        <fullName evidence="13">NADH-ubiquinone oxidoreductase B15 subunit</fullName>
    </alternativeName>
</protein>
<evidence type="ECO:0000256" key="9">
    <source>
        <dbReference type="ARBA" id="ARBA00022989"/>
    </source>
</evidence>
<keyword evidence="10" id="KW-0496">Mitochondrion</keyword>
<evidence type="ECO:0000256" key="3">
    <source>
        <dbReference type="ARBA" id="ARBA00018681"/>
    </source>
</evidence>
<keyword evidence="9 14" id="KW-1133">Transmembrane helix</keyword>
<dbReference type="PANTHER" id="PTHR15469:SF0">
    <property type="entry name" value="NADH DEHYDROGENASE [UBIQUINONE] 1 BETA SUBCOMPLEX SUBUNIT 4"/>
    <property type="match status" value="1"/>
</dbReference>
<evidence type="ECO:0000256" key="7">
    <source>
        <dbReference type="ARBA" id="ARBA00022792"/>
    </source>
</evidence>
<evidence type="ECO:0000256" key="8">
    <source>
        <dbReference type="ARBA" id="ARBA00022982"/>
    </source>
</evidence>
<dbReference type="AlphaFoldDB" id="A0A9N9R1E6"/>
<evidence type="ECO:0000313" key="16">
    <source>
        <dbReference type="Proteomes" id="UP001153714"/>
    </source>
</evidence>
<evidence type="ECO:0000256" key="11">
    <source>
        <dbReference type="ARBA" id="ARBA00023136"/>
    </source>
</evidence>
<evidence type="ECO:0000256" key="12">
    <source>
        <dbReference type="ARBA" id="ARBA00030212"/>
    </source>
</evidence>
<keyword evidence="11 14" id="KW-0472">Membrane</keyword>
<evidence type="ECO:0000256" key="4">
    <source>
        <dbReference type="ARBA" id="ARBA00022448"/>
    </source>
</evidence>
<dbReference type="EMBL" id="OU893349">
    <property type="protein sequence ID" value="CAG9787956.1"/>
    <property type="molecule type" value="Genomic_DNA"/>
</dbReference>
<feature type="transmembrane region" description="Helical" evidence="14">
    <location>
        <begin position="70"/>
        <end position="89"/>
    </location>
</feature>
<evidence type="ECO:0000256" key="13">
    <source>
        <dbReference type="ARBA" id="ARBA00030987"/>
    </source>
</evidence>
<evidence type="ECO:0000256" key="14">
    <source>
        <dbReference type="SAM" id="Phobius"/>
    </source>
</evidence>
<keyword evidence="16" id="KW-1185">Reference proteome</keyword>
<accession>A0A9N9R1E6</accession>